<feature type="compositionally biased region" description="Basic and acidic residues" evidence="1">
    <location>
        <begin position="157"/>
        <end position="180"/>
    </location>
</feature>
<feature type="non-terminal residue" evidence="2">
    <location>
        <position position="241"/>
    </location>
</feature>
<feature type="compositionally biased region" description="Basic and acidic residues" evidence="1">
    <location>
        <begin position="123"/>
        <end position="136"/>
    </location>
</feature>
<protein>
    <submittedName>
        <fullName evidence="2">Uncharacterized protein</fullName>
    </submittedName>
</protein>
<name>A0A383CFF1_9ZZZZ</name>
<feature type="region of interest" description="Disordered" evidence="1">
    <location>
        <begin position="1"/>
        <end position="27"/>
    </location>
</feature>
<evidence type="ECO:0000313" key="2">
    <source>
        <dbReference type="EMBL" id="SVE30425.1"/>
    </source>
</evidence>
<proteinExistence type="predicted"/>
<feature type="region of interest" description="Disordered" evidence="1">
    <location>
        <begin position="40"/>
        <end position="241"/>
    </location>
</feature>
<dbReference type="AlphaFoldDB" id="A0A383CFF1"/>
<feature type="compositionally biased region" description="Basic residues" evidence="1">
    <location>
        <begin position="198"/>
        <end position="225"/>
    </location>
</feature>
<feature type="non-terminal residue" evidence="2">
    <location>
        <position position="1"/>
    </location>
</feature>
<gene>
    <name evidence="2" type="ORF">METZ01_LOCUS483279</name>
</gene>
<accession>A0A383CFF1</accession>
<dbReference type="EMBL" id="UINC01208061">
    <property type="protein sequence ID" value="SVE30425.1"/>
    <property type="molecule type" value="Genomic_DNA"/>
</dbReference>
<feature type="compositionally biased region" description="Basic residues" evidence="1">
    <location>
        <begin position="1"/>
        <end position="15"/>
    </location>
</feature>
<sequence length="241" mass="27983">RPRRRHPPRWRRAGRSRPLDRQLQGRPGGHQLLADRALMAHGARHRPGRHRGRLRPPRRRRRRSGGGQRMGHRRGDLGRFRPAGPCPGGLDRARTRRLHHRAGHGHRHSRLHGHALRARPRGTSRDPRQRTRPGDRCRRRCGQYRDRPAGRTRLRGPRLDRTTRRGRLPDRTRSDDDRRSQRAVRTLDPSAGAGTLGRSRRCRREPHARQRARRHRTRGLRRRLRPGPGNGPVDLGGAVHP</sequence>
<reference evidence="2" key="1">
    <citation type="submission" date="2018-05" db="EMBL/GenBank/DDBJ databases">
        <authorList>
            <person name="Lanie J.A."/>
            <person name="Ng W.-L."/>
            <person name="Kazmierczak K.M."/>
            <person name="Andrzejewski T.M."/>
            <person name="Davidsen T.M."/>
            <person name="Wayne K.J."/>
            <person name="Tettelin H."/>
            <person name="Glass J.I."/>
            <person name="Rusch D."/>
            <person name="Podicherti R."/>
            <person name="Tsui H.-C.T."/>
            <person name="Winkler M.E."/>
        </authorList>
    </citation>
    <scope>NUCLEOTIDE SEQUENCE</scope>
</reference>
<feature type="compositionally biased region" description="Basic residues" evidence="1">
    <location>
        <begin position="42"/>
        <end position="64"/>
    </location>
</feature>
<organism evidence="2">
    <name type="scientific">marine metagenome</name>
    <dbReference type="NCBI Taxonomy" id="408172"/>
    <lineage>
        <taxon>unclassified sequences</taxon>
        <taxon>metagenomes</taxon>
        <taxon>ecological metagenomes</taxon>
    </lineage>
</organism>
<feature type="compositionally biased region" description="Basic residues" evidence="1">
    <location>
        <begin position="94"/>
        <end position="122"/>
    </location>
</feature>
<evidence type="ECO:0000256" key="1">
    <source>
        <dbReference type="SAM" id="MobiDB-lite"/>
    </source>
</evidence>